<dbReference type="InterPro" id="IPR005358">
    <property type="entry name" value="Puta_zinc/iron-chelating_dom"/>
</dbReference>
<dbReference type="EMBL" id="LIBB01000099">
    <property type="protein sequence ID" value="KRO72099.1"/>
    <property type="molecule type" value="Genomic_DNA"/>
</dbReference>
<accession>A0A0R2SHK1</accession>
<organism evidence="1 2">
    <name type="scientific">OM182 bacterium BACL3 MAG-120507-bin80</name>
    <dbReference type="NCBI Taxonomy" id="1655577"/>
    <lineage>
        <taxon>Bacteria</taxon>
        <taxon>Pseudomonadati</taxon>
        <taxon>Pseudomonadota</taxon>
        <taxon>Gammaproteobacteria</taxon>
        <taxon>OMG group</taxon>
        <taxon>OM182 clade</taxon>
    </lineage>
</organism>
<reference evidence="1 2" key="1">
    <citation type="submission" date="2015-10" db="EMBL/GenBank/DDBJ databases">
        <title>Metagenome-Assembled Genomes uncover a global brackish microbiome.</title>
        <authorList>
            <person name="Hugerth L.W."/>
            <person name="Larsson J."/>
            <person name="Alneberg J."/>
            <person name="Lindh M.V."/>
            <person name="Legrand C."/>
            <person name="Pinhassi J."/>
            <person name="Andersson A.F."/>
        </authorList>
    </citation>
    <scope>NUCLEOTIDE SEQUENCE [LARGE SCALE GENOMIC DNA]</scope>
    <source>
        <strain evidence="1">BACL4 MAG-120507-bin80</strain>
    </source>
</reference>
<comment type="caution">
    <text evidence="1">The sequence shown here is derived from an EMBL/GenBank/DDBJ whole genome shotgun (WGS) entry which is preliminary data.</text>
</comment>
<sequence length="132" mass="15344">MPTPEPVGIGVDNKCGRCTRSICCNSINQQVPTPRSKSDFDHLLWQVAHEGINLFKDSDGWFLHIETRCAHLQTGGFCGIYDKRPAVCRDYSNDFCELDESIPEGSEMFFSTYEQLEQYCRTRFKHWDRRLD</sequence>
<protein>
    <submittedName>
        <fullName evidence="1">Uncharacterized protein</fullName>
    </submittedName>
</protein>
<dbReference type="AlphaFoldDB" id="A0A0R2SHK1"/>
<name>A0A0R2SHK1_9GAMM</name>
<dbReference type="Proteomes" id="UP000051934">
    <property type="component" value="Unassembled WGS sequence"/>
</dbReference>
<proteinExistence type="predicted"/>
<gene>
    <name evidence="1" type="ORF">ABR69_06375</name>
</gene>
<dbReference type="Pfam" id="PF03692">
    <property type="entry name" value="CxxCxxCC"/>
    <property type="match status" value="1"/>
</dbReference>
<evidence type="ECO:0000313" key="1">
    <source>
        <dbReference type="EMBL" id="KRO72099.1"/>
    </source>
</evidence>
<evidence type="ECO:0000313" key="2">
    <source>
        <dbReference type="Proteomes" id="UP000051934"/>
    </source>
</evidence>